<dbReference type="GO" id="GO:0006012">
    <property type="term" value="P:galactose metabolic process"/>
    <property type="evidence" value="ECO:0007669"/>
    <property type="project" value="TreeGrafter"/>
</dbReference>
<feature type="region of interest" description="Disordered" evidence="2">
    <location>
        <begin position="44"/>
        <end position="65"/>
    </location>
</feature>
<evidence type="ECO:0000259" key="3">
    <source>
        <dbReference type="PROSITE" id="PS51061"/>
    </source>
</evidence>
<dbReference type="PANTHER" id="PTHR15672:SF8">
    <property type="entry name" value="PROTEIN ENCORE"/>
    <property type="match status" value="1"/>
</dbReference>
<feature type="compositionally biased region" description="Basic and acidic residues" evidence="2">
    <location>
        <begin position="172"/>
        <end position="184"/>
    </location>
</feature>
<proteinExistence type="predicted"/>
<dbReference type="InterPro" id="IPR001374">
    <property type="entry name" value="R3H_dom"/>
</dbReference>
<feature type="compositionally biased region" description="Polar residues" evidence="2">
    <location>
        <begin position="132"/>
        <end position="152"/>
    </location>
</feature>
<dbReference type="Gene3D" id="3.30.1370.50">
    <property type="entry name" value="R3H-like domain"/>
    <property type="match status" value="1"/>
</dbReference>
<dbReference type="GO" id="GO:0003676">
    <property type="term" value="F:nucleic acid binding"/>
    <property type="evidence" value="ECO:0007669"/>
    <property type="project" value="UniProtKB-UniRule"/>
</dbReference>
<feature type="region of interest" description="Disordered" evidence="2">
    <location>
        <begin position="632"/>
        <end position="857"/>
    </location>
</feature>
<feature type="compositionally biased region" description="Pro residues" evidence="2">
    <location>
        <begin position="632"/>
        <end position="663"/>
    </location>
</feature>
<evidence type="ECO:0000313" key="6">
    <source>
        <dbReference type="Proteomes" id="UP001172155"/>
    </source>
</evidence>
<feature type="domain" description="SUZ" evidence="4">
    <location>
        <begin position="362"/>
        <end position="444"/>
    </location>
</feature>
<dbReference type="Pfam" id="PF01424">
    <property type="entry name" value="R3H"/>
    <property type="match status" value="1"/>
</dbReference>
<dbReference type="InterPro" id="IPR036867">
    <property type="entry name" value="R3H_dom_sf"/>
</dbReference>
<feature type="region of interest" description="Disordered" evidence="2">
    <location>
        <begin position="239"/>
        <end position="267"/>
    </location>
</feature>
<comment type="caution">
    <text evidence="5">The sequence shown here is derived from an EMBL/GenBank/DDBJ whole genome shotgun (WGS) entry which is preliminary data.</text>
</comment>
<evidence type="ECO:0000256" key="2">
    <source>
        <dbReference type="SAM" id="MobiDB-lite"/>
    </source>
</evidence>
<dbReference type="EMBL" id="JAUKUD010000006">
    <property type="protein sequence ID" value="KAK0741088.1"/>
    <property type="molecule type" value="Genomic_DNA"/>
</dbReference>
<feature type="region of interest" description="Disordered" evidence="2">
    <location>
        <begin position="394"/>
        <end position="492"/>
    </location>
</feature>
<feature type="compositionally biased region" description="Basic and acidic residues" evidence="2">
    <location>
        <begin position="414"/>
        <end position="433"/>
    </location>
</feature>
<protein>
    <recommendedName>
        <fullName evidence="7">R3H domain-containing protein</fullName>
    </recommendedName>
</protein>
<accession>A0AA40K032</accession>
<feature type="region of interest" description="Disordered" evidence="2">
    <location>
        <begin position="119"/>
        <end position="191"/>
    </location>
</feature>
<dbReference type="PANTHER" id="PTHR15672">
    <property type="entry name" value="CAMP-REGULATED PHOSPHOPROTEIN 21 RELATED R3H DOMAIN CONTAINING PROTEIN"/>
    <property type="match status" value="1"/>
</dbReference>
<dbReference type="InterPro" id="IPR024771">
    <property type="entry name" value="SUZ"/>
</dbReference>
<evidence type="ECO:0008006" key="7">
    <source>
        <dbReference type="Google" id="ProtNLM"/>
    </source>
</evidence>
<name>A0AA40K032_9PEZI</name>
<organism evidence="5 6">
    <name type="scientific">Schizothecium vesticola</name>
    <dbReference type="NCBI Taxonomy" id="314040"/>
    <lineage>
        <taxon>Eukaryota</taxon>
        <taxon>Fungi</taxon>
        <taxon>Dikarya</taxon>
        <taxon>Ascomycota</taxon>
        <taxon>Pezizomycotina</taxon>
        <taxon>Sordariomycetes</taxon>
        <taxon>Sordariomycetidae</taxon>
        <taxon>Sordariales</taxon>
        <taxon>Schizotheciaceae</taxon>
        <taxon>Schizothecium</taxon>
    </lineage>
</organism>
<keyword evidence="1" id="KW-0597">Phosphoprotein</keyword>
<dbReference type="PROSITE" id="PS51061">
    <property type="entry name" value="R3H"/>
    <property type="match status" value="1"/>
</dbReference>
<feature type="compositionally biased region" description="Polar residues" evidence="2">
    <location>
        <begin position="669"/>
        <end position="680"/>
    </location>
</feature>
<sequence>MAAVPSALSDKFAYHQLGDSRLYTGDAALTLGINKVAAKDYTPVSATKRMPPGSSTQGRENMSASTTPLVVDSAALRPKGSGSGQRALHWDAPASATNKQFFGTPPHLRLRADAPSLVVNGSSPSAELLSKAGNSQTPSDDNSQRAESSSDLGTKPPSLDGKSITSGTTFALDEKESLRPDDSASVKAAAEDDDAFSVRGSNMANSRMGSDLAARIHRIQIGDMPLRPLATTQTLAGSHGLGIATPQSGDSEKQPSGESKLPLVGGGVAATDSLTTNGFLSQNPDEKLLEAMQSSKDRLFLLRLEQQVIEFVQDSKEPFMDLPPSNSFCRMLMHKLADYYHMTHSFEAGQGAVRIFRTPFCRIPPSLSSISVNASTSSSPAPAVLPRKIMRRGEDEFGSGSAGASKATSEDGDSNDKKPNHKLTREEREEAYNRARQRIFGSVEKTEGSPPEGEDGNDMSRASSVSAKDRSNMAKRKTHKQRRDDSESFDSRSQYVVMSNGPQQSWAPAAPQYYAAPAAASYSGQYQQPYAPGVAVAPGYGPNQGYGQMMSNNGYAPQYNGMVPVQPPPPNALPQSQRYPPHNPSMPGPYGPPVMNGIQQVPNGLPQPSIPPSNIPPHAWPQQVVHQAPLQPVHPPVRQPVHQPPIHPPAHQPPVIQAPPAPVPVQQAYNNQSPYPSTRGSPAPGGIPYLYGQLPVNVNPNDPKSQHPIPGSYSRQSFNPKSQTFVPGGGMPGGPPSNTFGGGPGSHHSSPQFHALHMNYPGYPQPPPPPQPMFGPGGPGGSYGMARQSSNNSMTHYHHSVPPPLGMHGPPPPPTQPHMASSPHLPSKPVGPPGPAQGYGHLPHYGNPATLPQKPST</sequence>
<feature type="domain" description="R3H" evidence="3">
    <location>
        <begin position="298"/>
        <end position="362"/>
    </location>
</feature>
<gene>
    <name evidence="5" type="ORF">B0T18DRAFT_224246</name>
</gene>
<evidence type="ECO:0000259" key="4">
    <source>
        <dbReference type="PROSITE" id="PS51673"/>
    </source>
</evidence>
<dbReference type="AlphaFoldDB" id="A0AA40K032"/>
<dbReference type="Proteomes" id="UP001172155">
    <property type="component" value="Unassembled WGS sequence"/>
</dbReference>
<dbReference type="InterPro" id="IPR051937">
    <property type="entry name" value="R3H_domain_containing"/>
</dbReference>
<feature type="compositionally biased region" description="Polar residues" evidence="2">
    <location>
        <begin position="53"/>
        <end position="65"/>
    </location>
</feature>
<feature type="compositionally biased region" description="Polar residues" evidence="2">
    <location>
        <begin position="713"/>
        <end position="725"/>
    </location>
</feature>
<reference evidence="5" key="1">
    <citation type="submission" date="2023-06" db="EMBL/GenBank/DDBJ databases">
        <title>Genome-scale phylogeny and comparative genomics of the fungal order Sordariales.</title>
        <authorList>
            <consortium name="Lawrence Berkeley National Laboratory"/>
            <person name="Hensen N."/>
            <person name="Bonometti L."/>
            <person name="Westerberg I."/>
            <person name="Brannstrom I.O."/>
            <person name="Guillou S."/>
            <person name="Cros-Aarteil S."/>
            <person name="Calhoun S."/>
            <person name="Haridas S."/>
            <person name="Kuo A."/>
            <person name="Mondo S."/>
            <person name="Pangilinan J."/>
            <person name="Riley R."/>
            <person name="LaButti K."/>
            <person name="Andreopoulos B."/>
            <person name="Lipzen A."/>
            <person name="Chen C."/>
            <person name="Yanf M."/>
            <person name="Daum C."/>
            <person name="Ng V."/>
            <person name="Clum A."/>
            <person name="Steindorff A."/>
            <person name="Ohm R."/>
            <person name="Martin F."/>
            <person name="Silar P."/>
            <person name="Natvig D."/>
            <person name="Lalanne C."/>
            <person name="Gautier V."/>
            <person name="Ament-velasquez S.L."/>
            <person name="Kruys A."/>
            <person name="Hutchinson M.I."/>
            <person name="Powell A.J."/>
            <person name="Barry K."/>
            <person name="Miller A.N."/>
            <person name="Grigoriev I.V."/>
            <person name="Debuchy R."/>
            <person name="Gladieux P."/>
            <person name="Thoren M.H."/>
            <person name="Johannesson H."/>
        </authorList>
    </citation>
    <scope>NUCLEOTIDE SEQUENCE</scope>
    <source>
        <strain evidence="5">SMH3187-1</strain>
    </source>
</reference>
<dbReference type="PROSITE" id="PS51673">
    <property type="entry name" value="SUZ"/>
    <property type="match status" value="1"/>
</dbReference>
<feature type="compositionally biased region" description="Pro residues" evidence="2">
    <location>
        <begin position="801"/>
        <end position="816"/>
    </location>
</feature>
<feature type="region of interest" description="Disordered" evidence="2">
    <location>
        <begin position="566"/>
        <end position="588"/>
    </location>
</feature>
<keyword evidence="6" id="KW-1185">Reference proteome</keyword>
<dbReference type="CDD" id="cd02642">
    <property type="entry name" value="R3H_encore_like"/>
    <property type="match status" value="1"/>
</dbReference>
<dbReference type="Pfam" id="PF12752">
    <property type="entry name" value="SUZ"/>
    <property type="match status" value="1"/>
</dbReference>
<dbReference type="SUPFAM" id="SSF82708">
    <property type="entry name" value="R3H domain"/>
    <property type="match status" value="1"/>
</dbReference>
<evidence type="ECO:0000256" key="1">
    <source>
        <dbReference type="ARBA" id="ARBA00022553"/>
    </source>
</evidence>
<feature type="compositionally biased region" description="Pro residues" evidence="2">
    <location>
        <begin position="763"/>
        <end position="773"/>
    </location>
</feature>
<evidence type="ECO:0000313" key="5">
    <source>
        <dbReference type="EMBL" id="KAK0741088.1"/>
    </source>
</evidence>
<feature type="compositionally biased region" description="Low complexity" evidence="2">
    <location>
        <begin position="398"/>
        <end position="407"/>
    </location>
</feature>